<evidence type="ECO:0000313" key="2">
    <source>
        <dbReference type="Proteomes" id="UP001346149"/>
    </source>
</evidence>
<comment type="caution">
    <text evidence="1">The sequence shown here is derived from an EMBL/GenBank/DDBJ whole genome shotgun (WGS) entry which is preliminary data.</text>
</comment>
<dbReference type="EMBL" id="JAXQNO010000001">
    <property type="protein sequence ID" value="KAK4803730.1"/>
    <property type="molecule type" value="Genomic_DNA"/>
</dbReference>
<dbReference type="AlphaFoldDB" id="A0AAN7MCZ8"/>
<proteinExistence type="predicted"/>
<accession>A0AAN7MCZ8</accession>
<keyword evidence="2" id="KW-1185">Reference proteome</keyword>
<protein>
    <submittedName>
        <fullName evidence="1">Uncharacterized protein</fullName>
    </submittedName>
</protein>
<gene>
    <name evidence="1" type="ORF">SAY86_003547</name>
</gene>
<sequence>MQPEIYCSHDSDEGPGQDSGFFGGSDIMLPFIDYHVITVKLFGGTGGVASVVCIQLFGTSVAKLAREGRTRQLCNLPVYKKNLLIKQDAPQIFRGSLMYFFPIEHDRNFTTDKHFP</sequence>
<evidence type="ECO:0000313" key="1">
    <source>
        <dbReference type="EMBL" id="KAK4803730.1"/>
    </source>
</evidence>
<name>A0AAN7MCZ8_TRANT</name>
<reference evidence="1 2" key="1">
    <citation type="journal article" date="2023" name="Hortic Res">
        <title>Pangenome of water caltrop reveals structural variations and asymmetric subgenome divergence after allopolyploidization.</title>
        <authorList>
            <person name="Zhang X."/>
            <person name="Chen Y."/>
            <person name="Wang L."/>
            <person name="Yuan Y."/>
            <person name="Fang M."/>
            <person name="Shi L."/>
            <person name="Lu R."/>
            <person name="Comes H.P."/>
            <person name="Ma Y."/>
            <person name="Chen Y."/>
            <person name="Huang G."/>
            <person name="Zhou Y."/>
            <person name="Zheng Z."/>
            <person name="Qiu Y."/>
        </authorList>
    </citation>
    <scope>NUCLEOTIDE SEQUENCE [LARGE SCALE GENOMIC DNA]</scope>
    <source>
        <strain evidence="1">F231</strain>
    </source>
</reference>
<organism evidence="1 2">
    <name type="scientific">Trapa natans</name>
    <name type="common">Water chestnut</name>
    <dbReference type="NCBI Taxonomy" id="22666"/>
    <lineage>
        <taxon>Eukaryota</taxon>
        <taxon>Viridiplantae</taxon>
        <taxon>Streptophyta</taxon>
        <taxon>Embryophyta</taxon>
        <taxon>Tracheophyta</taxon>
        <taxon>Spermatophyta</taxon>
        <taxon>Magnoliopsida</taxon>
        <taxon>eudicotyledons</taxon>
        <taxon>Gunneridae</taxon>
        <taxon>Pentapetalae</taxon>
        <taxon>rosids</taxon>
        <taxon>malvids</taxon>
        <taxon>Myrtales</taxon>
        <taxon>Lythraceae</taxon>
        <taxon>Trapa</taxon>
    </lineage>
</organism>
<dbReference type="Proteomes" id="UP001346149">
    <property type="component" value="Unassembled WGS sequence"/>
</dbReference>